<dbReference type="PANTHER" id="PTHR45670:SF1">
    <property type="entry name" value="E3 UBIQUITIN-PROTEIN LIGASE HECTD1"/>
    <property type="match status" value="1"/>
</dbReference>
<organism evidence="9 10">
    <name type="scientific">Schistosoma japonicum</name>
    <name type="common">Blood fluke</name>
    <dbReference type="NCBI Taxonomy" id="6182"/>
    <lineage>
        <taxon>Eukaryota</taxon>
        <taxon>Metazoa</taxon>
        <taxon>Spiralia</taxon>
        <taxon>Lophotrochozoa</taxon>
        <taxon>Platyhelminthes</taxon>
        <taxon>Trematoda</taxon>
        <taxon>Digenea</taxon>
        <taxon>Strigeidida</taxon>
        <taxon>Schistosomatoidea</taxon>
        <taxon>Schistosomatidae</taxon>
        <taxon>Schistosoma</taxon>
    </lineage>
</organism>
<evidence type="ECO:0000256" key="5">
    <source>
        <dbReference type="PROSITE-ProRule" id="PRU00104"/>
    </source>
</evidence>
<sequence length="894" mass="100048">MIGSNAADDDDNINNGNADDDAVNSLTNKLNHSSFNYDIQTSYPPSDPEDILQLLKLLYQLPGLKEFYFNDINNDSDHTLLGDKSMKKIDENVFIDKNELFDVKMEYFTSTRLTNKLLRQIHDPLALASGALPNWCISLSQRFNVLFSYAVRSQLFSACAFGPARAVVWLQNRPLQKRTYVSHPDAYSRSGSAGSTSGRSSYRIILPSVNASLISALLNNTSATTSASANNTNGNHPLDDGASTSPNEDVVLLRPSILTHLLNIPSANSRAVNQNMNNVQQVEMNTVNNDFDTSFDQIPSFESILSNLGIPLPSTTTSSSLNCDTYLSGNIGGMRSTTTSNDLINCEEGTGLGPTLEFYSLLAAELRRRDGLMWVTDDFSLAEQSNQSHSILPTVSSSTTIKEHVISSTGNHNYSPDSETDDIDEENIYVNTPHGLFPAPWPGDQVPESVLYRFFILGITVAKCLQDNRRIDLPLSPPLLKLLTAYGSVVIPSVEDADNVELKSSEPNQNHSTNCSIDKVDTIIDDNSVDFSVLSDVESAFQNLLYSCSYSTNQPVSHFCQFTEKEFSQHDETFNLASFLISPQYKRLYQCCRKRSDNNTLKTSSHWISGLLNLNDFCIIYPERAQFMRQIAEFHRRKFILLTRNANEKEISDLAVEIFGCDLDDLCISMEFLPPSKLFGFSSYPLKDVYHWESNSTNATISMKCLYENTINNSQSVVVPITIHNIEKYLELTLAFCLDKGVRKQLDAFKDGFQRVLPLRWLALFTGTELGQLISGDSVAQWTREDLLAYTVPSLGFTKQSPTYQMLINVLSSFNSNERRAFLQFTTGCSSLPPGGLKNLHPRLRIVRKEITNSGPYPSVNTCVHYLKLPEYQSEKELRTRLLQATKEIGFYLN</sequence>
<evidence type="ECO:0000256" key="2">
    <source>
        <dbReference type="ARBA" id="ARBA00006331"/>
    </source>
</evidence>
<dbReference type="UniPathway" id="UPA00143"/>
<dbReference type="FunFam" id="3.30.2410.10:FF:000007">
    <property type="entry name" value="Putative E3 ubiquitin-protein ligase HECTD1"/>
    <property type="match status" value="1"/>
</dbReference>
<comment type="similarity">
    <text evidence="2 6">Belongs to the UPL family. K-HECT subfamily.</text>
</comment>
<evidence type="ECO:0000259" key="8">
    <source>
        <dbReference type="PROSITE" id="PS50237"/>
    </source>
</evidence>
<dbReference type="Gene3D" id="3.90.1750.10">
    <property type="entry name" value="Hect, E3 ligase catalytic domains"/>
    <property type="match status" value="2"/>
</dbReference>
<feature type="domain" description="HECT" evidence="8">
    <location>
        <begin position="719"/>
        <end position="894"/>
    </location>
</feature>
<feature type="region of interest" description="Disordered" evidence="7">
    <location>
        <begin position="225"/>
        <end position="245"/>
    </location>
</feature>
<evidence type="ECO:0000313" key="9">
    <source>
        <dbReference type="EMBL" id="TNN07563.1"/>
    </source>
</evidence>
<feature type="active site" description="Glycyl thioester intermediate" evidence="5">
    <location>
        <position position="863"/>
    </location>
</feature>
<dbReference type="Gene3D" id="3.30.2410.10">
    <property type="entry name" value="Hect, E3 ligase catalytic domain"/>
    <property type="match status" value="1"/>
</dbReference>
<keyword evidence="3 6" id="KW-0808">Transferase</keyword>
<accession>A0A4Z2CTW3</accession>
<dbReference type="InterPro" id="IPR000569">
    <property type="entry name" value="HECT_dom"/>
</dbReference>
<dbReference type="GO" id="GO:0000209">
    <property type="term" value="P:protein polyubiquitination"/>
    <property type="evidence" value="ECO:0007669"/>
    <property type="project" value="TreeGrafter"/>
</dbReference>
<comment type="function">
    <text evidence="6">E3 ubiquitin-protein ligase which accepts ubiquitin from an E2 ubiquitin-conjugating enzyme in the form of a thioester and then directly transfers the ubiquitin to targeted substrates.</text>
</comment>
<comment type="catalytic activity">
    <reaction evidence="1 6">
        <text>S-ubiquitinyl-[E2 ubiquitin-conjugating enzyme]-L-cysteine + [acceptor protein]-L-lysine = [E2 ubiquitin-conjugating enzyme]-L-cysteine + N(6)-ubiquitinyl-[acceptor protein]-L-lysine.</text>
        <dbReference type="EC" id="2.3.2.26"/>
    </reaction>
</comment>
<evidence type="ECO:0000313" key="10">
    <source>
        <dbReference type="Proteomes" id="UP000311919"/>
    </source>
</evidence>
<comment type="pathway">
    <text evidence="6">Protein modification; protein ubiquitination.</text>
</comment>
<keyword evidence="4 5" id="KW-0833">Ubl conjugation pathway</keyword>
<dbReference type="GO" id="GO:0016607">
    <property type="term" value="C:nuclear speck"/>
    <property type="evidence" value="ECO:0007669"/>
    <property type="project" value="TreeGrafter"/>
</dbReference>
<dbReference type="STRING" id="6182.A0A4Z2CTW3"/>
<reference evidence="9 10" key="1">
    <citation type="submission" date="2019-03" db="EMBL/GenBank/DDBJ databases">
        <title>An improved genome assembly of the fluke Schistosoma japonicum.</title>
        <authorList>
            <person name="Hu W."/>
            <person name="Luo F."/>
            <person name="Yin M."/>
            <person name="Mo X."/>
            <person name="Sun C."/>
            <person name="Wu Q."/>
            <person name="Zhu B."/>
            <person name="Xiang M."/>
            <person name="Wang J."/>
            <person name="Wang Y."/>
            <person name="Zhang T."/>
            <person name="Xu B."/>
            <person name="Zheng H."/>
            <person name="Feng Z."/>
        </authorList>
    </citation>
    <scope>NUCLEOTIDE SEQUENCE [LARGE SCALE GENOMIC DNA]</scope>
    <source>
        <strain evidence="9">HuSjv2</strain>
        <tissue evidence="9">Worms</tissue>
    </source>
</reference>
<protein>
    <recommendedName>
        <fullName evidence="6">E3 ubiquitin-protein ligase</fullName>
        <ecNumber evidence="6">2.3.2.26</ecNumber>
    </recommendedName>
</protein>
<dbReference type="PANTHER" id="PTHR45670">
    <property type="entry name" value="E3 UBIQUITIN-PROTEIN LIGASE TRIP12"/>
    <property type="match status" value="1"/>
</dbReference>
<dbReference type="PROSITE" id="PS50237">
    <property type="entry name" value="HECT"/>
    <property type="match status" value="1"/>
</dbReference>
<dbReference type="EMBL" id="SKCS01000427">
    <property type="protein sequence ID" value="TNN07563.1"/>
    <property type="molecule type" value="Genomic_DNA"/>
</dbReference>
<evidence type="ECO:0000256" key="6">
    <source>
        <dbReference type="RuleBase" id="RU369009"/>
    </source>
</evidence>
<dbReference type="SUPFAM" id="SSF56204">
    <property type="entry name" value="Hect, E3 ligase catalytic domain"/>
    <property type="match status" value="1"/>
</dbReference>
<dbReference type="AlphaFoldDB" id="A0A4Z2CTW3"/>
<dbReference type="Pfam" id="PF00632">
    <property type="entry name" value="HECT"/>
    <property type="match status" value="1"/>
</dbReference>
<dbReference type="GO" id="GO:0043161">
    <property type="term" value="P:proteasome-mediated ubiquitin-dependent protein catabolic process"/>
    <property type="evidence" value="ECO:0007669"/>
    <property type="project" value="TreeGrafter"/>
</dbReference>
<dbReference type="GO" id="GO:0061630">
    <property type="term" value="F:ubiquitin protein ligase activity"/>
    <property type="evidence" value="ECO:0007669"/>
    <property type="project" value="UniProtKB-UniRule"/>
</dbReference>
<evidence type="ECO:0000256" key="7">
    <source>
        <dbReference type="SAM" id="MobiDB-lite"/>
    </source>
</evidence>
<dbReference type="InterPro" id="IPR035983">
    <property type="entry name" value="Hect_E3_ubiquitin_ligase"/>
</dbReference>
<dbReference type="InterPro" id="IPR045322">
    <property type="entry name" value="HECTD1/TRIP12-like"/>
</dbReference>
<gene>
    <name evidence="9" type="ORF">EWB00_007670</name>
</gene>
<evidence type="ECO:0000256" key="1">
    <source>
        <dbReference type="ARBA" id="ARBA00000885"/>
    </source>
</evidence>
<dbReference type="OrthoDB" id="412600at2759"/>
<dbReference type="EC" id="2.3.2.26" evidence="6"/>
<name>A0A4Z2CTW3_SCHJA</name>
<evidence type="ECO:0000256" key="3">
    <source>
        <dbReference type="ARBA" id="ARBA00022679"/>
    </source>
</evidence>
<comment type="caution">
    <text evidence="9">The sequence shown here is derived from an EMBL/GenBank/DDBJ whole genome shotgun (WGS) entry which is preliminary data.</text>
</comment>
<proteinExistence type="inferred from homology"/>
<keyword evidence="10" id="KW-1185">Reference proteome</keyword>
<evidence type="ECO:0000256" key="4">
    <source>
        <dbReference type="ARBA" id="ARBA00022786"/>
    </source>
</evidence>
<feature type="compositionally biased region" description="Acidic residues" evidence="7">
    <location>
        <begin position="7"/>
        <end position="20"/>
    </location>
</feature>
<dbReference type="Proteomes" id="UP000311919">
    <property type="component" value="Unassembled WGS sequence"/>
</dbReference>
<feature type="region of interest" description="Disordered" evidence="7">
    <location>
        <begin position="1"/>
        <end position="20"/>
    </location>
</feature>
<dbReference type="SMART" id="SM00119">
    <property type="entry name" value="HECTc"/>
    <property type="match status" value="1"/>
</dbReference>
<dbReference type="Gene3D" id="3.30.2160.10">
    <property type="entry name" value="Hect, E3 ligase catalytic domain"/>
    <property type="match status" value="1"/>
</dbReference>